<gene>
    <name evidence="1" type="ORF">COS99_00305</name>
</gene>
<dbReference type="EMBL" id="PEWV01000005">
    <property type="protein sequence ID" value="PIU42437.1"/>
    <property type="molecule type" value="Genomic_DNA"/>
</dbReference>
<protein>
    <recommendedName>
        <fullName evidence="3">DUF4912 domain-containing protein</fullName>
    </recommendedName>
</protein>
<evidence type="ECO:0000313" key="1">
    <source>
        <dbReference type="EMBL" id="PIU42437.1"/>
    </source>
</evidence>
<organism evidence="1 2">
    <name type="scientific">Candidatus Aquitaenariimonas noxiae</name>
    <dbReference type="NCBI Taxonomy" id="1974741"/>
    <lineage>
        <taxon>Bacteria</taxon>
        <taxon>Pseudomonadati</taxon>
        <taxon>Candidatus Omnitrophota</taxon>
        <taxon>Candidatus Aquitaenariimonas</taxon>
    </lineage>
</organism>
<comment type="caution">
    <text evidence="1">The sequence shown here is derived from an EMBL/GenBank/DDBJ whole genome shotgun (WGS) entry which is preliminary data.</text>
</comment>
<reference evidence="1 2" key="1">
    <citation type="submission" date="2017-09" db="EMBL/GenBank/DDBJ databases">
        <title>Depth-based differentiation of microbial function through sediment-hosted aquifers and enrichment of novel symbionts in the deep terrestrial subsurface.</title>
        <authorList>
            <person name="Probst A.J."/>
            <person name="Ladd B."/>
            <person name="Jarett J.K."/>
            <person name="Geller-Mcgrath D.E."/>
            <person name="Sieber C.M."/>
            <person name="Emerson J.B."/>
            <person name="Anantharaman K."/>
            <person name="Thomas B.C."/>
            <person name="Malmstrom R."/>
            <person name="Stieglmeier M."/>
            <person name="Klingl A."/>
            <person name="Woyke T."/>
            <person name="Ryan C.M."/>
            <person name="Banfield J.F."/>
        </authorList>
    </citation>
    <scope>NUCLEOTIDE SEQUENCE [LARGE SCALE GENOMIC DNA]</scope>
    <source>
        <strain evidence="1">CG07_land_8_20_14_0_80_42_15</strain>
    </source>
</reference>
<sequence length="394" mass="45219">MQQQVYTPPPRPVEHYHHAPKVPFVDNYELPKNYGTTDLRLLVKDPFWLHAYWEVAPHSLESAKSRFSREEADASRMVLRMYDVTLVDFNGSNANHYFDLEVGPNANNWYVSLWQDGVSYVGELGLRSPDGKFCAVTRSNPVDTPRMGYSPRSEEMWMKVFPDMPYTHPYVVSKVKVPGLDKGLDKKTAAKIDSLRRKRRVIHLSDEDIRRYYSKLSPSLKDIIADRLTKSLTRQVKKEHIYSKKELLARLGEYAFLLEGGSEANRARILSWLPKEYLVRRVILGSSLDIVLLGASEQLVKGPGGASDFVGEKMKHRKFFFELDAELIVYGRTEPDAEVYLGDKKIHLRQDGTFTLRFALPDGKIPLGFTAISNDKEEIRKISTTVERNTRYGE</sequence>
<dbReference type="Pfam" id="PF16258">
    <property type="entry name" value="DUF4912"/>
    <property type="match status" value="1"/>
</dbReference>
<evidence type="ECO:0008006" key="3">
    <source>
        <dbReference type="Google" id="ProtNLM"/>
    </source>
</evidence>
<name>A0A2J0L7E0_9BACT</name>
<evidence type="ECO:0000313" key="2">
    <source>
        <dbReference type="Proteomes" id="UP000230052"/>
    </source>
</evidence>
<dbReference type="InterPro" id="IPR032585">
    <property type="entry name" value="DUF4912"/>
</dbReference>
<dbReference type="AlphaFoldDB" id="A0A2J0L7E0"/>
<accession>A0A2J0L7E0</accession>
<dbReference type="Proteomes" id="UP000230052">
    <property type="component" value="Unassembled WGS sequence"/>
</dbReference>
<proteinExistence type="predicted"/>